<dbReference type="KEGG" id="ntr:B0W44_11885"/>
<keyword evidence="2" id="KW-0012">Acyltransferase</keyword>
<dbReference type="SUPFAM" id="SSF55729">
    <property type="entry name" value="Acyl-CoA N-acyltransferases (Nat)"/>
    <property type="match status" value="2"/>
</dbReference>
<sequence length="315" mass="36262">MVSYRFYRAGDETKVVQLWNECLLQDPITQKRFRNLVLLDPNFDPEGLRLAFAENELVGCAYAVRRRVPLHGTDLEPDSGWIPFFFVRRDCSRRGIGSRLLSDACQFLHRTGRKDVFFASYAPNYILPGIDKSAYPEGFQFLQKQGFKVQYTPVAMDRSLVGYEIPEDVLALKRRREQEGYTFETARDSDLYNVIQFANTVFHPDWGRAVREGVLQGLPLERIIVARQKGTIVGFCLYGGYEGVPERFGPFGVDPEQRGKGLGKILLYDCLHRMRSEGLHGAWFLWTGKRTSAGYLYKRAGFEVTRQFHVMKKCL</sequence>
<evidence type="ECO:0000313" key="4">
    <source>
        <dbReference type="EMBL" id="AQS56357.1"/>
    </source>
</evidence>
<dbReference type="InterPro" id="IPR000182">
    <property type="entry name" value="GNAT_dom"/>
</dbReference>
<gene>
    <name evidence="4" type="ORF">B0W44_11885</name>
</gene>
<dbReference type="GO" id="GO:0016747">
    <property type="term" value="F:acyltransferase activity, transferring groups other than amino-acyl groups"/>
    <property type="evidence" value="ECO:0007669"/>
    <property type="project" value="InterPro"/>
</dbReference>
<feature type="domain" description="N-acetyltransferase" evidence="3">
    <location>
        <begin position="2"/>
        <end position="176"/>
    </location>
</feature>
<keyword evidence="5" id="KW-1185">Reference proteome</keyword>
<organism evidence="4 5">
    <name type="scientific">Novibacillus thermophilus</name>
    <dbReference type="NCBI Taxonomy" id="1471761"/>
    <lineage>
        <taxon>Bacteria</taxon>
        <taxon>Bacillati</taxon>
        <taxon>Bacillota</taxon>
        <taxon>Bacilli</taxon>
        <taxon>Bacillales</taxon>
        <taxon>Thermoactinomycetaceae</taxon>
        <taxon>Novibacillus</taxon>
    </lineage>
</organism>
<dbReference type="Gene3D" id="3.40.630.30">
    <property type="match status" value="2"/>
</dbReference>
<evidence type="ECO:0000313" key="5">
    <source>
        <dbReference type="Proteomes" id="UP000188603"/>
    </source>
</evidence>
<reference evidence="4 5" key="1">
    <citation type="journal article" date="2015" name="Int. J. Syst. Evol. Microbiol.">
        <title>Novibacillus thermophilus gen. nov., sp. nov., a Gram-staining-negative and moderately thermophilic member of the family Thermoactinomycetaceae.</title>
        <authorList>
            <person name="Yang G."/>
            <person name="Chen J."/>
            <person name="Zhou S."/>
        </authorList>
    </citation>
    <scope>NUCLEOTIDE SEQUENCE [LARGE SCALE GENOMIC DNA]</scope>
    <source>
        <strain evidence="4 5">SG-1</strain>
    </source>
</reference>
<dbReference type="RefSeq" id="WP_077720222.1">
    <property type="nucleotide sequence ID" value="NZ_CP019699.1"/>
</dbReference>
<evidence type="ECO:0000259" key="3">
    <source>
        <dbReference type="PROSITE" id="PS51186"/>
    </source>
</evidence>
<dbReference type="STRING" id="1471761.B0W44_11885"/>
<dbReference type="InterPro" id="IPR016181">
    <property type="entry name" value="Acyl_CoA_acyltransferase"/>
</dbReference>
<dbReference type="Pfam" id="PF00583">
    <property type="entry name" value="Acetyltransf_1"/>
    <property type="match status" value="1"/>
</dbReference>
<name>A0A1U9K8G5_9BACL</name>
<keyword evidence="1 4" id="KW-0808">Transferase</keyword>
<evidence type="ECO:0000256" key="1">
    <source>
        <dbReference type="ARBA" id="ARBA00022679"/>
    </source>
</evidence>
<dbReference type="Pfam" id="PF13508">
    <property type="entry name" value="Acetyltransf_7"/>
    <property type="match status" value="1"/>
</dbReference>
<dbReference type="InterPro" id="IPR050832">
    <property type="entry name" value="Bact_Acetyltransf"/>
</dbReference>
<dbReference type="PROSITE" id="PS51186">
    <property type="entry name" value="GNAT"/>
    <property type="match status" value="2"/>
</dbReference>
<dbReference type="OrthoDB" id="273614at2"/>
<dbReference type="CDD" id="cd04301">
    <property type="entry name" value="NAT_SF"/>
    <property type="match status" value="2"/>
</dbReference>
<feature type="domain" description="N-acetyltransferase" evidence="3">
    <location>
        <begin position="181"/>
        <end position="315"/>
    </location>
</feature>
<dbReference type="AlphaFoldDB" id="A0A1U9K8G5"/>
<dbReference type="EMBL" id="CP019699">
    <property type="protein sequence ID" value="AQS56357.1"/>
    <property type="molecule type" value="Genomic_DNA"/>
</dbReference>
<dbReference type="Proteomes" id="UP000188603">
    <property type="component" value="Chromosome"/>
</dbReference>
<proteinExistence type="predicted"/>
<accession>A0A1U9K8G5</accession>
<dbReference type="PANTHER" id="PTHR43877">
    <property type="entry name" value="AMINOALKYLPHOSPHONATE N-ACETYLTRANSFERASE-RELATED-RELATED"/>
    <property type="match status" value="1"/>
</dbReference>
<evidence type="ECO:0000256" key="2">
    <source>
        <dbReference type="ARBA" id="ARBA00023315"/>
    </source>
</evidence>
<protein>
    <submittedName>
        <fullName evidence="4">GNAT family N-acetyltransferase</fullName>
    </submittedName>
</protein>